<dbReference type="Proteomes" id="UP001487740">
    <property type="component" value="Unassembled WGS sequence"/>
</dbReference>
<dbReference type="AlphaFoldDB" id="A0AAW0V880"/>
<evidence type="ECO:0000313" key="3">
    <source>
        <dbReference type="Proteomes" id="UP001487740"/>
    </source>
</evidence>
<proteinExistence type="predicted"/>
<dbReference type="EMBL" id="JARAKH010000001">
    <property type="protein sequence ID" value="KAK8407372.1"/>
    <property type="molecule type" value="Genomic_DNA"/>
</dbReference>
<accession>A0AAW0V880</accession>
<name>A0AAW0V880_SCYPA</name>
<comment type="caution">
    <text evidence="2">The sequence shown here is derived from an EMBL/GenBank/DDBJ whole genome shotgun (WGS) entry which is preliminary data.</text>
</comment>
<reference evidence="2 3" key="1">
    <citation type="submission" date="2023-03" db="EMBL/GenBank/DDBJ databases">
        <title>High-quality genome of Scylla paramamosain provides insights in environmental adaptation.</title>
        <authorList>
            <person name="Zhang L."/>
        </authorList>
    </citation>
    <scope>NUCLEOTIDE SEQUENCE [LARGE SCALE GENOMIC DNA]</scope>
    <source>
        <strain evidence="2">LZ_2023a</strain>
        <tissue evidence="2">Muscle</tissue>
    </source>
</reference>
<evidence type="ECO:0000256" key="1">
    <source>
        <dbReference type="SAM" id="MobiDB-lite"/>
    </source>
</evidence>
<sequence length="233" mass="25377">MCADVPSSSLYETDLCAPGGGGCGGRDVLRRAGRGDAEVGDRGVVDDDLKNHYGGIAARFRRICAALAEPGGLPAKRSPVTTRATLSTASRPDHPPVSATAAHWPASHAQFDTHHHPMMEGDGLSRTISKMVEEKLNTEDLICEIEKLPALWDPSSAPPTRPTLALPDTSWKPPEAFHLSGHAGGQGHTFLTSLTRLQSEGWRRGRSQRRKLLYLCPLYTTMHFPLRRQDTII</sequence>
<organism evidence="2 3">
    <name type="scientific">Scylla paramamosain</name>
    <name type="common">Mud crab</name>
    <dbReference type="NCBI Taxonomy" id="85552"/>
    <lineage>
        <taxon>Eukaryota</taxon>
        <taxon>Metazoa</taxon>
        <taxon>Ecdysozoa</taxon>
        <taxon>Arthropoda</taxon>
        <taxon>Crustacea</taxon>
        <taxon>Multicrustacea</taxon>
        <taxon>Malacostraca</taxon>
        <taxon>Eumalacostraca</taxon>
        <taxon>Eucarida</taxon>
        <taxon>Decapoda</taxon>
        <taxon>Pleocyemata</taxon>
        <taxon>Brachyura</taxon>
        <taxon>Eubrachyura</taxon>
        <taxon>Portunoidea</taxon>
        <taxon>Portunidae</taxon>
        <taxon>Portuninae</taxon>
        <taxon>Scylla</taxon>
    </lineage>
</organism>
<keyword evidence="3" id="KW-1185">Reference proteome</keyword>
<feature type="region of interest" description="Disordered" evidence="1">
    <location>
        <begin position="71"/>
        <end position="102"/>
    </location>
</feature>
<gene>
    <name evidence="2" type="ORF">O3P69_002122</name>
</gene>
<evidence type="ECO:0000313" key="2">
    <source>
        <dbReference type="EMBL" id="KAK8407372.1"/>
    </source>
</evidence>
<protein>
    <submittedName>
        <fullName evidence="2">Uncharacterized protein</fullName>
    </submittedName>
</protein>
<feature type="compositionally biased region" description="Polar residues" evidence="1">
    <location>
        <begin position="79"/>
        <end position="90"/>
    </location>
</feature>